<feature type="region of interest" description="Disordered" evidence="6">
    <location>
        <begin position="208"/>
        <end position="267"/>
    </location>
</feature>
<dbReference type="Pfam" id="PF14804">
    <property type="entry name" value="Jag_N"/>
    <property type="match status" value="1"/>
</dbReference>
<dbReference type="Gene3D" id="3.30.1370.50">
    <property type="entry name" value="R3H-like domain"/>
    <property type="match status" value="1"/>
</dbReference>
<dbReference type="InterPro" id="IPR015946">
    <property type="entry name" value="KH_dom-like_a/b"/>
</dbReference>
<dbReference type="eggNOG" id="COG1847">
    <property type="taxonomic scope" value="Bacteria"/>
</dbReference>
<evidence type="ECO:0000256" key="2">
    <source>
        <dbReference type="ARBA" id="ARBA00022884"/>
    </source>
</evidence>
<dbReference type="InterPro" id="IPR038008">
    <property type="entry name" value="Jag_KH"/>
</dbReference>
<dbReference type="SMART" id="SM00393">
    <property type="entry name" value="R3H"/>
    <property type="match status" value="1"/>
</dbReference>
<keyword evidence="5" id="KW-0961">Cell wall biogenesis/degradation</keyword>
<dbReference type="Gene3D" id="3.30.30.80">
    <property type="entry name" value="probable RNA-binding protein from clostridium symbiosum atcc 14940"/>
    <property type="match status" value="1"/>
</dbReference>
<proteinExistence type="predicted"/>
<dbReference type="Gene3D" id="3.30.300.20">
    <property type="match status" value="1"/>
</dbReference>
<dbReference type="HOGENOM" id="CLU_042512_0_1_0"/>
<keyword evidence="2" id="KW-0694">RNA-binding</keyword>
<dbReference type="CDD" id="cd02414">
    <property type="entry name" value="KH-II_Jag"/>
    <property type="match status" value="1"/>
</dbReference>
<dbReference type="InterPro" id="IPR034079">
    <property type="entry name" value="R3H_KhpB"/>
</dbReference>
<evidence type="ECO:0000313" key="8">
    <source>
        <dbReference type="EMBL" id="CAO80438.1"/>
    </source>
</evidence>
<dbReference type="PROSITE" id="PS51061">
    <property type="entry name" value="R3H"/>
    <property type="match status" value="1"/>
</dbReference>
<evidence type="ECO:0000259" key="7">
    <source>
        <dbReference type="PROSITE" id="PS51061"/>
    </source>
</evidence>
<name>B0VGK1_CLOAI</name>
<dbReference type="InterPro" id="IPR001374">
    <property type="entry name" value="R3H_dom"/>
</dbReference>
<keyword evidence="3" id="KW-0133">Cell shape</keyword>
<gene>
    <name evidence="8" type="ordered locus">CLOAM0543</name>
</gene>
<reference evidence="8 9" key="1">
    <citation type="journal article" date="2008" name="J. Bacteriol.">
        <title>'Candidatus Cloacamonas acidaminovorans': genome sequence reconstruction provides a first glimpse of a new bacterial division.</title>
        <authorList>
            <person name="Pelletier E."/>
            <person name="Kreimeyer A."/>
            <person name="Bocs S."/>
            <person name="Rouy Z."/>
            <person name="Gyapay G."/>
            <person name="Chouari R."/>
            <person name="Riviere D."/>
            <person name="Ganesan A."/>
            <person name="Daegelen P."/>
            <person name="Sghir A."/>
            <person name="Cohen G.N."/>
            <person name="Medigue C."/>
            <person name="Weissenbach J."/>
            <person name="Le Paslier D."/>
        </authorList>
    </citation>
    <scope>NUCLEOTIDE SEQUENCE [LARGE SCALE GENOMIC DNA]</scope>
    <source>
        <strain evidence="9">Evry</strain>
    </source>
</reference>
<dbReference type="KEGG" id="caci:CLOAM0543"/>
<dbReference type="PANTHER" id="PTHR35800:SF1">
    <property type="entry name" value="RNA-BINDING PROTEIN KHPB"/>
    <property type="match status" value="1"/>
</dbReference>
<dbReference type="GO" id="GO:0008360">
    <property type="term" value="P:regulation of cell shape"/>
    <property type="evidence" value="ECO:0007669"/>
    <property type="project" value="UniProtKB-KW"/>
</dbReference>
<organism evidence="8 9">
    <name type="scientific">Cloacimonas acidaminovorans (strain Evry)</name>
    <dbReference type="NCBI Taxonomy" id="459349"/>
    <lineage>
        <taxon>Bacteria</taxon>
        <taxon>Pseudomonadati</taxon>
        <taxon>Candidatus Cloacimonadota</taxon>
        <taxon>Candidatus Cloacimonadia</taxon>
        <taxon>Candidatus Cloacimonadales</taxon>
        <taxon>Candidatus Cloacimonadaceae</taxon>
        <taxon>Candidatus Cloacimonas</taxon>
    </lineage>
</organism>
<dbReference type="InterPro" id="IPR038247">
    <property type="entry name" value="Jag_N_dom_sf"/>
</dbReference>
<dbReference type="GO" id="GO:0003723">
    <property type="term" value="F:RNA binding"/>
    <property type="evidence" value="ECO:0007669"/>
    <property type="project" value="UniProtKB-KW"/>
</dbReference>
<evidence type="ECO:0000256" key="3">
    <source>
        <dbReference type="ARBA" id="ARBA00022960"/>
    </source>
</evidence>
<feature type="compositionally biased region" description="Polar residues" evidence="6">
    <location>
        <begin position="238"/>
        <end position="247"/>
    </location>
</feature>
<dbReference type="PANTHER" id="PTHR35800">
    <property type="entry name" value="PROTEIN JAG"/>
    <property type="match status" value="1"/>
</dbReference>
<dbReference type="Proteomes" id="UP000002019">
    <property type="component" value="Chromosome"/>
</dbReference>
<protein>
    <submittedName>
        <fullName evidence="8">Predicted RNA-binding protein (Modular protein)</fullName>
    </submittedName>
</protein>
<evidence type="ECO:0000313" key="9">
    <source>
        <dbReference type="Proteomes" id="UP000002019"/>
    </source>
</evidence>
<evidence type="ECO:0000256" key="1">
    <source>
        <dbReference type="ARBA" id="ARBA00022490"/>
    </source>
</evidence>
<dbReference type="AlphaFoldDB" id="B0VGK1"/>
<dbReference type="InterPro" id="IPR032782">
    <property type="entry name" value="KhpB_N"/>
</dbReference>
<feature type="compositionally biased region" description="Basic and acidic residues" evidence="6">
    <location>
        <begin position="208"/>
        <end position="222"/>
    </location>
</feature>
<evidence type="ECO:0000256" key="4">
    <source>
        <dbReference type="ARBA" id="ARBA00023186"/>
    </source>
</evidence>
<accession>B0VGK1</accession>
<dbReference type="InterPro" id="IPR036867">
    <property type="entry name" value="R3H_dom_sf"/>
</dbReference>
<keyword evidence="1" id="KW-0963">Cytoplasm</keyword>
<dbReference type="RefSeq" id="WP_015424299.1">
    <property type="nucleotide sequence ID" value="NC_020449.1"/>
</dbReference>
<evidence type="ECO:0000256" key="5">
    <source>
        <dbReference type="ARBA" id="ARBA00023316"/>
    </source>
</evidence>
<evidence type="ECO:0000256" key="6">
    <source>
        <dbReference type="SAM" id="MobiDB-lite"/>
    </source>
</evidence>
<dbReference type="SUPFAM" id="SSF82708">
    <property type="entry name" value="R3H domain"/>
    <property type="match status" value="1"/>
</dbReference>
<feature type="domain" description="R3H" evidence="7">
    <location>
        <begin position="140"/>
        <end position="206"/>
    </location>
</feature>
<sequence length="267" mass="30682">MTTIDKSGESLEEIIRTFREDYKIHDWELNYEILKKPTKGIFGLFAHKLALVRFQLPSSLDRAELFMQNLLQKMGISYTSLKSRTEGKTLFLEINGSPDSGFLIGKNGSMLDTLQYLINRVFEGNAQIERIYLDVDGYRERQAETFLKPYLPQILQVKITGKPITLEPMPAAERRIIHRYVEQEKGLRTLTIGEGEKKRIVVFSAEQNEKEALSQSKTEPKRRNNKTPMHTHKPVPTPNTKTGNTSLKVKKPSRQQKQPKVSGTKHQ</sequence>
<dbReference type="OrthoDB" id="9785210at2"/>
<dbReference type="InterPro" id="IPR039247">
    <property type="entry name" value="KhpB"/>
</dbReference>
<feature type="compositionally biased region" description="Basic residues" evidence="6">
    <location>
        <begin position="223"/>
        <end position="233"/>
    </location>
</feature>
<dbReference type="GO" id="GO:0071555">
    <property type="term" value="P:cell wall organization"/>
    <property type="evidence" value="ECO:0007669"/>
    <property type="project" value="UniProtKB-KW"/>
</dbReference>
<dbReference type="STRING" id="459349.CLOAM0543"/>
<dbReference type="SMART" id="SM01245">
    <property type="entry name" value="Jag_N"/>
    <property type="match status" value="1"/>
</dbReference>
<dbReference type="CDD" id="cd02644">
    <property type="entry name" value="R3H_jag"/>
    <property type="match status" value="1"/>
</dbReference>
<dbReference type="Pfam" id="PF01424">
    <property type="entry name" value="R3H"/>
    <property type="match status" value="1"/>
</dbReference>
<keyword evidence="9" id="KW-1185">Reference proteome</keyword>
<keyword evidence="4" id="KW-0143">Chaperone</keyword>
<dbReference type="EMBL" id="CU466930">
    <property type="protein sequence ID" value="CAO80438.1"/>
    <property type="molecule type" value="Genomic_DNA"/>
</dbReference>